<organism evidence="1 2">
    <name type="scientific">Sphingobacterium paucimobilis HER1398</name>
    <dbReference type="NCBI Taxonomy" id="1346330"/>
    <lineage>
        <taxon>Bacteria</taxon>
        <taxon>Pseudomonadati</taxon>
        <taxon>Bacteroidota</taxon>
        <taxon>Sphingobacteriia</taxon>
        <taxon>Sphingobacteriales</taxon>
        <taxon>Sphingobacteriaceae</taxon>
        <taxon>Sphingobacterium</taxon>
    </lineage>
</organism>
<evidence type="ECO:0008006" key="3">
    <source>
        <dbReference type="Google" id="ProtNLM"/>
    </source>
</evidence>
<dbReference type="Pfam" id="PF16407">
    <property type="entry name" value="PKD_2"/>
    <property type="match status" value="1"/>
</dbReference>
<accession>U2J4P6</accession>
<keyword evidence="2" id="KW-1185">Reference proteome</keyword>
<proteinExistence type="predicted"/>
<dbReference type="STRING" id="1346330.M472_02420"/>
<dbReference type="EMBL" id="ATDL01000022">
    <property type="protein sequence ID" value="ERJ57613.1"/>
    <property type="molecule type" value="Genomic_DNA"/>
</dbReference>
<protein>
    <recommendedName>
        <fullName evidence="3">PKD-like family protein</fullName>
    </recommendedName>
</protein>
<dbReference type="Proteomes" id="UP000016584">
    <property type="component" value="Unassembled WGS sequence"/>
</dbReference>
<dbReference type="InterPro" id="IPR032183">
    <property type="entry name" value="PKD-like"/>
</dbReference>
<dbReference type="OrthoDB" id="1094467at2"/>
<dbReference type="RefSeq" id="WP_021072347.1">
    <property type="nucleotide sequence ID" value="NZ_ATDL01000022.1"/>
</dbReference>
<reference evidence="1 2" key="1">
    <citation type="journal article" date="2013" name="Genome Announc.">
        <title>The Draft Genome Sequence of Sphingomonas paucimobilis Strain HER1398 (Proteobacteria), Host to the Giant PAU Phage, Indicates That It Is a Member of the Genus Sphingobacterium (Bacteroidetes).</title>
        <authorList>
            <person name="White R.A.III."/>
            <person name="Suttle C.A."/>
        </authorList>
    </citation>
    <scope>NUCLEOTIDE SEQUENCE [LARGE SCALE GENOMIC DNA]</scope>
    <source>
        <strain evidence="1 2">HER1398</strain>
    </source>
</reference>
<sequence length="498" mass="56076">MKYYVIFYFSILLMLLGACSKDSGNYTYSEVNELTISLLDGTALEGSSFDLTFGDTLSIEVMTQGTLKGFDPSTIDFKWVLDEEIVGIGPKVSLLPKQFKGGRNTMYLKALDSGSGMEYIRYFFINVSQSITKGLFILAEDEEQNGVVYLKSTVSKKPQYLRYDYFGSEEYKIGKNPLAIQINPREGLYREFSIATRNGDYPIMIVDKASLLPTRLYAAKGNGLDGGDFHPDFYGNDSTGVEFGAGYVLEKGKVRRVLNGFLTPDTYTGTNNSYDFGKGGFSFMTLVRDWAGGFIFGFDKATEKVTVFNATYNAFNYDNYSAIYSEKLSGHEFLGSGEDYTRTYSVITRKGNKLFRHIGITGYIAPLRIDSISTKEGDVVPNIDRAVGFKHHISSNYYYYAVDRTIYRFHSSNLVVQEYYKLPDDGSGDIVAFNFDRSYHDGILYFGVATYNPNSNNGKKGSVYYYEIKKDEEDKPLTLISKDLYQIDKAVDLELGVQ</sequence>
<dbReference type="PROSITE" id="PS51257">
    <property type="entry name" value="PROKAR_LIPOPROTEIN"/>
    <property type="match status" value="1"/>
</dbReference>
<dbReference type="AlphaFoldDB" id="U2J4P6"/>
<dbReference type="PATRIC" id="fig|1346330.5.peg.4351"/>
<evidence type="ECO:0000313" key="1">
    <source>
        <dbReference type="EMBL" id="ERJ57613.1"/>
    </source>
</evidence>
<name>U2J4P6_9SPHI</name>
<gene>
    <name evidence="1" type="ORF">M472_02420</name>
</gene>
<comment type="caution">
    <text evidence="1">The sequence shown here is derived from an EMBL/GenBank/DDBJ whole genome shotgun (WGS) entry which is preliminary data.</text>
</comment>
<evidence type="ECO:0000313" key="2">
    <source>
        <dbReference type="Proteomes" id="UP000016584"/>
    </source>
</evidence>